<evidence type="ECO:0000313" key="2">
    <source>
        <dbReference type="Proteomes" id="UP000694257"/>
    </source>
</evidence>
<gene>
    <name evidence="1" type="ORF">KV110_08380</name>
</gene>
<organism evidence="1 2">
    <name type="scientific">Nocardia iowensis</name>
    <dbReference type="NCBI Taxonomy" id="204891"/>
    <lineage>
        <taxon>Bacteria</taxon>
        <taxon>Bacillati</taxon>
        <taxon>Actinomycetota</taxon>
        <taxon>Actinomycetes</taxon>
        <taxon>Mycobacteriales</taxon>
        <taxon>Nocardiaceae</taxon>
        <taxon>Nocardia</taxon>
    </lineage>
</organism>
<sequence>MVTVFAATDAELSIMARGEVIRHLAEFGSCSDIKSTEVRGGMGEIWQFFIDADWSAVRDNLLAAGLGAAGSRGVRSAKDVSKIILQRMKLIGREVDDQRSRGYFVLRHTQTDSIVAAPLDALDADVDIISPLAEIGRRYVLVERESAHIWVVESE</sequence>
<dbReference type="Proteomes" id="UP000694257">
    <property type="component" value="Chromosome"/>
</dbReference>
<proteinExistence type="predicted"/>
<dbReference type="EMBL" id="CP078145">
    <property type="protein sequence ID" value="QXN93107.1"/>
    <property type="molecule type" value="Genomic_DNA"/>
</dbReference>
<evidence type="ECO:0000313" key="1">
    <source>
        <dbReference type="EMBL" id="QXN93107.1"/>
    </source>
</evidence>
<protein>
    <submittedName>
        <fullName evidence="1">Uncharacterized protein</fullName>
    </submittedName>
</protein>
<keyword evidence="2" id="KW-1185">Reference proteome</keyword>
<reference evidence="1 2" key="1">
    <citation type="submission" date="2021-07" db="EMBL/GenBank/DDBJ databases">
        <title>Whole Genome Sequence of Nocardia Iowensis.</title>
        <authorList>
            <person name="Lamm A."/>
            <person name="Collins-Fairclough A.M."/>
            <person name="Bunk B."/>
            <person name="Sproer C."/>
        </authorList>
    </citation>
    <scope>NUCLEOTIDE SEQUENCE [LARGE SCALE GENOMIC DNA]</scope>
    <source>
        <strain evidence="1 2">NRRL 5646</strain>
    </source>
</reference>
<dbReference type="RefSeq" id="WP_218474874.1">
    <property type="nucleotide sequence ID" value="NZ_BAABJN010000001.1"/>
</dbReference>
<accession>A0ABX8RW58</accession>
<name>A0ABX8RW58_NOCIO</name>